<accession>A0AAV5KK35</accession>
<dbReference type="Pfam" id="PF25042">
    <property type="entry name" value="DUF7787"/>
    <property type="match status" value="1"/>
</dbReference>
<dbReference type="EMBL" id="BPVZ01000067">
    <property type="protein sequence ID" value="GKV24969.1"/>
    <property type="molecule type" value="Genomic_DNA"/>
</dbReference>
<dbReference type="PANTHER" id="PTHR35096:SF8">
    <property type="entry name" value="OS03G0308600 PROTEIN"/>
    <property type="match status" value="1"/>
</dbReference>
<keyword evidence="4" id="KW-1185">Reference proteome</keyword>
<feature type="region of interest" description="Disordered" evidence="1">
    <location>
        <begin position="186"/>
        <end position="209"/>
    </location>
</feature>
<dbReference type="AlphaFoldDB" id="A0AAV5KK35"/>
<feature type="compositionally biased region" description="Polar residues" evidence="1">
    <location>
        <begin position="197"/>
        <end position="209"/>
    </location>
</feature>
<evidence type="ECO:0000256" key="1">
    <source>
        <dbReference type="SAM" id="MobiDB-lite"/>
    </source>
</evidence>
<gene>
    <name evidence="3" type="ORF">SLEP1_g34498</name>
</gene>
<dbReference type="PANTHER" id="PTHR35096">
    <property type="entry name" value="BNAA08G28570D PROTEIN"/>
    <property type="match status" value="1"/>
</dbReference>
<evidence type="ECO:0000313" key="4">
    <source>
        <dbReference type="Proteomes" id="UP001054252"/>
    </source>
</evidence>
<evidence type="ECO:0000313" key="3">
    <source>
        <dbReference type="EMBL" id="GKV24969.1"/>
    </source>
</evidence>
<evidence type="ECO:0000259" key="2">
    <source>
        <dbReference type="Pfam" id="PF25042"/>
    </source>
</evidence>
<name>A0AAV5KK35_9ROSI</name>
<feature type="domain" description="DUF7787" evidence="2">
    <location>
        <begin position="11"/>
        <end position="67"/>
    </location>
</feature>
<protein>
    <recommendedName>
        <fullName evidence="2">DUF7787 domain-containing protein</fullName>
    </recommendedName>
</protein>
<comment type="caution">
    <text evidence="3">The sequence shown here is derived from an EMBL/GenBank/DDBJ whole genome shotgun (WGS) entry which is preliminary data.</text>
</comment>
<organism evidence="3 4">
    <name type="scientific">Rubroshorea leprosula</name>
    <dbReference type="NCBI Taxonomy" id="152421"/>
    <lineage>
        <taxon>Eukaryota</taxon>
        <taxon>Viridiplantae</taxon>
        <taxon>Streptophyta</taxon>
        <taxon>Embryophyta</taxon>
        <taxon>Tracheophyta</taxon>
        <taxon>Spermatophyta</taxon>
        <taxon>Magnoliopsida</taxon>
        <taxon>eudicotyledons</taxon>
        <taxon>Gunneridae</taxon>
        <taxon>Pentapetalae</taxon>
        <taxon>rosids</taxon>
        <taxon>malvids</taxon>
        <taxon>Malvales</taxon>
        <taxon>Dipterocarpaceae</taxon>
        <taxon>Rubroshorea</taxon>
    </lineage>
</organism>
<reference evidence="3 4" key="1">
    <citation type="journal article" date="2021" name="Commun. Biol.">
        <title>The genome of Shorea leprosula (Dipterocarpaceae) highlights the ecological relevance of drought in aseasonal tropical rainforests.</title>
        <authorList>
            <person name="Ng K.K.S."/>
            <person name="Kobayashi M.J."/>
            <person name="Fawcett J.A."/>
            <person name="Hatakeyama M."/>
            <person name="Paape T."/>
            <person name="Ng C.H."/>
            <person name="Ang C.C."/>
            <person name="Tnah L.H."/>
            <person name="Lee C.T."/>
            <person name="Nishiyama T."/>
            <person name="Sese J."/>
            <person name="O'Brien M.J."/>
            <person name="Copetti D."/>
            <person name="Mohd Noor M.I."/>
            <person name="Ong R.C."/>
            <person name="Putra M."/>
            <person name="Sireger I.Z."/>
            <person name="Indrioko S."/>
            <person name="Kosugi Y."/>
            <person name="Izuno A."/>
            <person name="Isagi Y."/>
            <person name="Lee S.L."/>
            <person name="Shimizu K.K."/>
        </authorList>
    </citation>
    <scope>NUCLEOTIDE SEQUENCE [LARGE SCALE GENOMIC DNA]</scope>
    <source>
        <strain evidence="3">214</strain>
    </source>
</reference>
<dbReference type="InterPro" id="IPR056689">
    <property type="entry name" value="DUF7787"/>
</dbReference>
<dbReference type="Proteomes" id="UP001054252">
    <property type="component" value="Unassembled WGS sequence"/>
</dbReference>
<sequence>MESHSQWKISAKKISLEDYLDFVLTKKQDHLNIKFLNQVISMHGFRKIFSGGKKVLIDAVETLDLIDPSRSTLQSSISSSASITFEDIIADLNDLNWHECCVTSIKTLNSPKEISSSLQMTDLSAPQPTSKRKPRALQVMMADTNNLNQQESYAAFIKPLNSSKECSSSLQGAQLSAQLKLKPKLKKKARANGSGDGSSSFALFPFGSS</sequence>
<proteinExistence type="predicted"/>